<dbReference type="PROSITE" id="PS50088">
    <property type="entry name" value="ANK_REPEAT"/>
    <property type="match status" value="2"/>
</dbReference>
<dbReference type="InterPro" id="IPR050776">
    <property type="entry name" value="Ank_Repeat/CDKN_Inhibitor"/>
</dbReference>
<sequence length="104" mass="10874">ALIDAGADIDAVQLADRTPAMFAAEDSNAAALRLLIAEGANMTRQSTYGTPLHHGAMVPNNVVILKIVLEAGAGIDVKNQLGTTALNEAAYFGNLINVLFLVKQ</sequence>
<feature type="repeat" description="ANK" evidence="3">
    <location>
        <begin position="15"/>
        <end position="47"/>
    </location>
</feature>
<comment type="caution">
    <text evidence="4">The sequence shown here is derived from an EMBL/GenBank/DDBJ whole genome shotgun (WGS) entry which is preliminary data.</text>
</comment>
<evidence type="ECO:0008006" key="6">
    <source>
        <dbReference type="Google" id="ProtNLM"/>
    </source>
</evidence>
<organism evidence="4 5">
    <name type="scientific">Ostreobium quekettii</name>
    <dbReference type="NCBI Taxonomy" id="121088"/>
    <lineage>
        <taxon>Eukaryota</taxon>
        <taxon>Viridiplantae</taxon>
        <taxon>Chlorophyta</taxon>
        <taxon>core chlorophytes</taxon>
        <taxon>Ulvophyceae</taxon>
        <taxon>TCBD clade</taxon>
        <taxon>Bryopsidales</taxon>
        <taxon>Ostreobineae</taxon>
        <taxon>Ostreobiaceae</taxon>
        <taxon>Ostreobium</taxon>
    </lineage>
</organism>
<feature type="non-terminal residue" evidence="4">
    <location>
        <position position="1"/>
    </location>
</feature>
<evidence type="ECO:0000313" key="5">
    <source>
        <dbReference type="Proteomes" id="UP000708148"/>
    </source>
</evidence>
<reference evidence="4" key="1">
    <citation type="submission" date="2020-12" db="EMBL/GenBank/DDBJ databases">
        <authorList>
            <person name="Iha C."/>
        </authorList>
    </citation>
    <scope>NUCLEOTIDE SEQUENCE</scope>
</reference>
<gene>
    <name evidence="4" type="ORF">OSTQU699_LOCUS3636</name>
</gene>
<dbReference type="EMBL" id="CAJHUC010000801">
    <property type="protein sequence ID" value="CAD7698275.1"/>
    <property type="molecule type" value="Genomic_DNA"/>
</dbReference>
<dbReference type="Proteomes" id="UP000708148">
    <property type="component" value="Unassembled WGS sequence"/>
</dbReference>
<feature type="non-terminal residue" evidence="4">
    <location>
        <position position="104"/>
    </location>
</feature>
<dbReference type="OrthoDB" id="194358at2759"/>
<name>A0A8S1ITN6_9CHLO</name>
<keyword evidence="1" id="KW-0677">Repeat</keyword>
<dbReference type="PANTHER" id="PTHR24201">
    <property type="entry name" value="ANK_REP_REGION DOMAIN-CONTAINING PROTEIN"/>
    <property type="match status" value="1"/>
</dbReference>
<dbReference type="InterPro" id="IPR036770">
    <property type="entry name" value="Ankyrin_rpt-contain_sf"/>
</dbReference>
<evidence type="ECO:0000256" key="1">
    <source>
        <dbReference type="ARBA" id="ARBA00022737"/>
    </source>
</evidence>
<evidence type="ECO:0000313" key="4">
    <source>
        <dbReference type="EMBL" id="CAD7698275.1"/>
    </source>
</evidence>
<dbReference type="Gene3D" id="1.25.40.20">
    <property type="entry name" value="Ankyrin repeat-containing domain"/>
    <property type="match status" value="1"/>
</dbReference>
<dbReference type="SMART" id="SM00248">
    <property type="entry name" value="ANK"/>
    <property type="match status" value="2"/>
</dbReference>
<accession>A0A8S1ITN6</accession>
<dbReference type="Pfam" id="PF12796">
    <property type="entry name" value="Ank_2"/>
    <property type="match status" value="1"/>
</dbReference>
<proteinExistence type="predicted"/>
<keyword evidence="2 3" id="KW-0040">ANK repeat</keyword>
<feature type="repeat" description="ANK" evidence="3">
    <location>
        <begin position="47"/>
        <end position="80"/>
    </location>
</feature>
<evidence type="ECO:0000256" key="3">
    <source>
        <dbReference type="PROSITE-ProRule" id="PRU00023"/>
    </source>
</evidence>
<dbReference type="SUPFAM" id="SSF48403">
    <property type="entry name" value="Ankyrin repeat"/>
    <property type="match status" value="1"/>
</dbReference>
<dbReference type="InterPro" id="IPR002110">
    <property type="entry name" value="Ankyrin_rpt"/>
</dbReference>
<evidence type="ECO:0000256" key="2">
    <source>
        <dbReference type="ARBA" id="ARBA00023043"/>
    </source>
</evidence>
<keyword evidence="5" id="KW-1185">Reference proteome</keyword>
<dbReference type="AlphaFoldDB" id="A0A8S1ITN6"/>
<protein>
    <recommendedName>
        <fullName evidence="6">Ankyrin repeat protein</fullName>
    </recommendedName>
</protein>